<dbReference type="Proteomes" id="UP000834106">
    <property type="component" value="Chromosome 3"/>
</dbReference>
<evidence type="ECO:0000313" key="2">
    <source>
        <dbReference type="Proteomes" id="UP000834106"/>
    </source>
</evidence>
<evidence type="ECO:0000313" key="1">
    <source>
        <dbReference type="EMBL" id="CAI9757429.1"/>
    </source>
</evidence>
<proteinExistence type="predicted"/>
<dbReference type="EMBL" id="OU503038">
    <property type="protein sequence ID" value="CAI9757429.1"/>
    <property type="molecule type" value="Genomic_DNA"/>
</dbReference>
<accession>A0AAD1YVB9</accession>
<name>A0AAD1YVB9_9LAMI</name>
<keyword evidence="2" id="KW-1185">Reference proteome</keyword>
<dbReference type="AlphaFoldDB" id="A0AAD1YVB9"/>
<sequence>MYPMAYVKHGFAAYSDHTPISLFLLDDSPQKKGAKIFRFEAMWATEKGCKEVVERAWRLGNATNDMSGITEKIKCCGELLSAWNQHHFGNVHKQLKQAKHKLERLAELNPSRQS</sequence>
<dbReference type="PANTHER" id="PTHR33710:SF86">
    <property type="entry name" value="VIRAL MOVEMENT PROTEIN"/>
    <property type="match status" value="1"/>
</dbReference>
<reference evidence="1" key="1">
    <citation type="submission" date="2023-05" db="EMBL/GenBank/DDBJ databases">
        <authorList>
            <person name="Huff M."/>
        </authorList>
    </citation>
    <scope>NUCLEOTIDE SEQUENCE</scope>
</reference>
<protein>
    <submittedName>
        <fullName evidence="1">Uncharacterized protein</fullName>
    </submittedName>
</protein>
<dbReference type="PANTHER" id="PTHR33710">
    <property type="entry name" value="BNAC02G09200D PROTEIN"/>
    <property type="match status" value="1"/>
</dbReference>
<gene>
    <name evidence="1" type="ORF">FPE_LOCUS4859</name>
</gene>
<organism evidence="1 2">
    <name type="scientific">Fraxinus pennsylvanica</name>
    <dbReference type="NCBI Taxonomy" id="56036"/>
    <lineage>
        <taxon>Eukaryota</taxon>
        <taxon>Viridiplantae</taxon>
        <taxon>Streptophyta</taxon>
        <taxon>Embryophyta</taxon>
        <taxon>Tracheophyta</taxon>
        <taxon>Spermatophyta</taxon>
        <taxon>Magnoliopsida</taxon>
        <taxon>eudicotyledons</taxon>
        <taxon>Gunneridae</taxon>
        <taxon>Pentapetalae</taxon>
        <taxon>asterids</taxon>
        <taxon>lamiids</taxon>
        <taxon>Lamiales</taxon>
        <taxon>Oleaceae</taxon>
        <taxon>Oleeae</taxon>
        <taxon>Fraxinus</taxon>
    </lineage>
</organism>